<reference evidence="1" key="1">
    <citation type="submission" date="2023-06" db="EMBL/GenBank/DDBJ databases">
        <authorList>
            <consortium name="Lawrence Berkeley National Laboratory"/>
            <person name="Ahrendt S."/>
            <person name="Sahu N."/>
            <person name="Indic B."/>
            <person name="Wong-Bajracharya J."/>
            <person name="Merenyi Z."/>
            <person name="Ke H.-M."/>
            <person name="Monk M."/>
            <person name="Kocsube S."/>
            <person name="Drula E."/>
            <person name="Lipzen A."/>
            <person name="Balint B."/>
            <person name="Henrissat B."/>
            <person name="Andreopoulos B."/>
            <person name="Martin F.M."/>
            <person name="Harder C.B."/>
            <person name="Rigling D."/>
            <person name="Ford K.L."/>
            <person name="Foster G.D."/>
            <person name="Pangilinan J."/>
            <person name="Papanicolaou A."/>
            <person name="Barry K."/>
            <person name="LaButti K."/>
            <person name="Viragh M."/>
            <person name="Koriabine M."/>
            <person name="Yan M."/>
            <person name="Riley R."/>
            <person name="Champramary S."/>
            <person name="Plett K.L."/>
            <person name="Tsai I.J."/>
            <person name="Slot J."/>
            <person name="Sipos G."/>
            <person name="Plett J."/>
            <person name="Nagy L.G."/>
            <person name="Grigoriev I.V."/>
        </authorList>
    </citation>
    <scope>NUCLEOTIDE SEQUENCE</scope>
    <source>
        <strain evidence="1">ICMP 16352</strain>
    </source>
</reference>
<evidence type="ECO:0000313" key="2">
    <source>
        <dbReference type="Proteomes" id="UP001175227"/>
    </source>
</evidence>
<dbReference type="Proteomes" id="UP001175227">
    <property type="component" value="Unassembled WGS sequence"/>
</dbReference>
<keyword evidence="2" id="KW-1185">Reference proteome</keyword>
<dbReference type="EMBL" id="JAUEPR010000039">
    <property type="protein sequence ID" value="KAK0472662.1"/>
    <property type="molecule type" value="Genomic_DNA"/>
</dbReference>
<protein>
    <submittedName>
        <fullName evidence="1">Uncharacterized protein</fullName>
    </submittedName>
</protein>
<name>A0AA39TXE0_9AGAR</name>
<sequence>MTEATRNIEFTAATGFGHDEEEHLAKNAISFQMFKTGDFAAFSDIWLDTIWQQHILYWPPTDRSDTGLRTHRKRVQHALRWLFNTMDPDTRQQELAYAVSHEPKVHPPRKSVHQHPTVQPTISQVPPRIDIIKPPTPKEIAKSKAVHAAKYAVRICLRRWKDAEEGHARCLACSEHIQTLDKLCQQN</sequence>
<evidence type="ECO:0000313" key="1">
    <source>
        <dbReference type="EMBL" id="KAK0472662.1"/>
    </source>
</evidence>
<dbReference type="AlphaFoldDB" id="A0AA39TXE0"/>
<proteinExistence type="predicted"/>
<accession>A0AA39TXE0</accession>
<gene>
    <name evidence="1" type="ORF">IW261DRAFT_1570776</name>
</gene>
<comment type="caution">
    <text evidence="1">The sequence shown here is derived from an EMBL/GenBank/DDBJ whole genome shotgun (WGS) entry which is preliminary data.</text>
</comment>
<organism evidence="1 2">
    <name type="scientific">Armillaria novae-zelandiae</name>
    <dbReference type="NCBI Taxonomy" id="153914"/>
    <lineage>
        <taxon>Eukaryota</taxon>
        <taxon>Fungi</taxon>
        <taxon>Dikarya</taxon>
        <taxon>Basidiomycota</taxon>
        <taxon>Agaricomycotina</taxon>
        <taxon>Agaricomycetes</taxon>
        <taxon>Agaricomycetidae</taxon>
        <taxon>Agaricales</taxon>
        <taxon>Marasmiineae</taxon>
        <taxon>Physalacriaceae</taxon>
        <taxon>Armillaria</taxon>
    </lineage>
</organism>